<feature type="transmembrane region" description="Helical" evidence="2">
    <location>
        <begin position="494"/>
        <end position="514"/>
    </location>
</feature>
<feature type="compositionally biased region" description="Basic and acidic residues" evidence="1">
    <location>
        <begin position="641"/>
        <end position="656"/>
    </location>
</feature>
<keyword evidence="2" id="KW-0472">Membrane</keyword>
<evidence type="ECO:0000313" key="3">
    <source>
        <dbReference type="EMBL" id="CAE7834488.1"/>
    </source>
</evidence>
<evidence type="ECO:0000256" key="1">
    <source>
        <dbReference type="SAM" id="MobiDB-lite"/>
    </source>
</evidence>
<dbReference type="EMBL" id="CAJNJA010048952">
    <property type="protein sequence ID" value="CAE7834488.1"/>
    <property type="molecule type" value="Genomic_DNA"/>
</dbReference>
<evidence type="ECO:0000313" key="4">
    <source>
        <dbReference type="Proteomes" id="UP000601435"/>
    </source>
</evidence>
<dbReference type="SUPFAM" id="SSF51126">
    <property type="entry name" value="Pectin lyase-like"/>
    <property type="match status" value="1"/>
</dbReference>
<feature type="transmembrane region" description="Helical" evidence="2">
    <location>
        <begin position="190"/>
        <end position="211"/>
    </location>
</feature>
<feature type="transmembrane region" description="Helical" evidence="2">
    <location>
        <begin position="413"/>
        <end position="436"/>
    </location>
</feature>
<evidence type="ECO:0000256" key="2">
    <source>
        <dbReference type="SAM" id="Phobius"/>
    </source>
</evidence>
<keyword evidence="2" id="KW-0812">Transmembrane</keyword>
<protein>
    <recommendedName>
        <fullName evidence="5">Right handed beta helix domain-containing protein</fullName>
    </recommendedName>
</protein>
<evidence type="ECO:0008006" key="5">
    <source>
        <dbReference type="Google" id="ProtNLM"/>
    </source>
</evidence>
<accession>A0A812ZQQ7</accession>
<comment type="caution">
    <text evidence="3">The sequence shown here is derived from an EMBL/GenBank/DDBJ whole genome shotgun (WGS) entry which is preliminary data.</text>
</comment>
<sequence length="700" mass="78098">MRILASPENVSSVLASVNAAEPVRVHLLAGVYPSVTFTLPRGANLELQGEPGTKMEELVVHGDSEDDAETDDAETSRTLANVTLRVEGNASIVESNMTGQYYLGLLGNHSRVENSHFGACYGSCVSIHSRQSALVGYSMQTAVSVGGNIDGINLEIRDMEIFDVYTPFLQYVDEDEGPMLNQQHLKSCQYSFLVLVFTCSGMYCVSCLATLDVTFTMVKFRNVWVKIDASRWKLTMQRITMEDVTNSGLTLQSRNASDRGTAQLRDVSMHNIMGTGLVMDWTIVNMTGTTCRDCNMAMAAHASSLNMRGVDILGKHKQCNGIALKSSRLEAHDVRMTNLAAGLLLKSSTVHLEDVFITDNALGVLPVNTTGTISGLVYFNDAADELCEYHDGIKVCPTLEHRSAAMKVHHSKALMLSLLACLVATISAVQGLKLLYTEKALSLRMFLWMLGCGLWPVVMIGAVNVLLVIRRAVQEQEAKQRANLEEFVGPEKKMMWRLLFLLIWSAGGILYVFFDVFLNRHGLMLTGDARRRKELDEKKARLKKRLDNQSLRSRMQSLHRKLFAALDRRKVDAAEIFQAEMKDLAEEEASNLAGWFEDQRQVYQDMEQKCDREDDGGARMEQLEKIPSQDGEAVQPPLEEHYCDTEESETKPEAGGKNKKSPVDALWTYASWLRADFKGQLGCDDVFGLRLSWCGRGRRR</sequence>
<keyword evidence="4" id="KW-1185">Reference proteome</keyword>
<dbReference type="Proteomes" id="UP000601435">
    <property type="component" value="Unassembled WGS sequence"/>
</dbReference>
<reference evidence="3" key="1">
    <citation type="submission" date="2021-02" db="EMBL/GenBank/DDBJ databases">
        <authorList>
            <person name="Dougan E. K."/>
            <person name="Rhodes N."/>
            <person name="Thang M."/>
            <person name="Chan C."/>
        </authorList>
    </citation>
    <scope>NUCLEOTIDE SEQUENCE</scope>
</reference>
<feature type="transmembrane region" description="Helical" evidence="2">
    <location>
        <begin position="448"/>
        <end position="473"/>
    </location>
</feature>
<dbReference type="AlphaFoldDB" id="A0A812ZQQ7"/>
<dbReference type="InterPro" id="IPR011050">
    <property type="entry name" value="Pectin_lyase_fold/virulence"/>
</dbReference>
<dbReference type="OrthoDB" id="437598at2759"/>
<name>A0A812ZQQ7_9DINO</name>
<proteinExistence type="predicted"/>
<gene>
    <name evidence="3" type="ORF">SNEC2469_LOCUS25012</name>
</gene>
<organism evidence="3 4">
    <name type="scientific">Symbiodinium necroappetens</name>
    <dbReference type="NCBI Taxonomy" id="1628268"/>
    <lineage>
        <taxon>Eukaryota</taxon>
        <taxon>Sar</taxon>
        <taxon>Alveolata</taxon>
        <taxon>Dinophyceae</taxon>
        <taxon>Suessiales</taxon>
        <taxon>Symbiodiniaceae</taxon>
        <taxon>Symbiodinium</taxon>
    </lineage>
</organism>
<keyword evidence="2" id="KW-1133">Transmembrane helix</keyword>
<feature type="region of interest" description="Disordered" evidence="1">
    <location>
        <begin position="641"/>
        <end position="661"/>
    </location>
</feature>